<dbReference type="AlphaFoldDB" id="A0A5K7Z3T8"/>
<sequence>MFIDEESCLGCGQCVPYCPVGAINLDEDCASIDIDECVECCNCQRWAECPADAIIQDELSWPRTIRKALSDEMAVSESTGITGRGTEEMKTNDVTGRIQPGMVAVAIEVGRPALGTRIAQVEKIAMAVAKLGIQFEEQNPVTSLISDPNTGLFKKEVLNEKVLSAILEFVARLDQLPDILRALEDVSKQIDTVFSLDVATPLNDDGSVPTDPYIKGKNIWVAPNGKTNIGIGRVSL</sequence>
<evidence type="ECO:0000256" key="1">
    <source>
        <dbReference type="ARBA" id="ARBA00022723"/>
    </source>
</evidence>
<dbReference type="RefSeq" id="WP_155302274.1">
    <property type="nucleotide sequence ID" value="NZ_AP021875.1"/>
</dbReference>
<dbReference type="PROSITE" id="PS00198">
    <property type="entry name" value="4FE4S_FER_1"/>
    <property type="match status" value="1"/>
</dbReference>
<accession>A0A5K7Z3T8</accession>
<gene>
    <name evidence="5" type="ORF">DSCW_05610</name>
</gene>
<dbReference type="KEGG" id="dwd:DSCW_05610"/>
<dbReference type="PROSITE" id="PS51379">
    <property type="entry name" value="4FE4S_FER_2"/>
    <property type="match status" value="2"/>
</dbReference>
<proteinExistence type="predicted"/>
<keyword evidence="3" id="KW-0411">Iron-sulfur</keyword>
<dbReference type="InterPro" id="IPR017900">
    <property type="entry name" value="4Fe4S_Fe_S_CS"/>
</dbReference>
<reference evidence="5 6" key="1">
    <citation type="submission" date="2019-11" db="EMBL/GenBank/DDBJ databases">
        <title>Comparative genomics of hydrocarbon-degrading Desulfosarcina strains.</title>
        <authorList>
            <person name="Watanabe M."/>
            <person name="Kojima H."/>
            <person name="Fukui M."/>
        </authorList>
    </citation>
    <scope>NUCLEOTIDE SEQUENCE [LARGE SCALE GENOMIC DNA]</scope>
    <source>
        <strain evidence="5 6">PP31</strain>
    </source>
</reference>
<evidence type="ECO:0000259" key="4">
    <source>
        <dbReference type="PROSITE" id="PS51379"/>
    </source>
</evidence>
<feature type="domain" description="4Fe-4S ferredoxin-type" evidence="4">
    <location>
        <begin position="30"/>
        <end position="59"/>
    </location>
</feature>
<feature type="domain" description="4Fe-4S ferredoxin-type" evidence="4">
    <location>
        <begin position="1"/>
        <end position="28"/>
    </location>
</feature>
<dbReference type="Gene3D" id="3.30.70.20">
    <property type="match status" value="1"/>
</dbReference>
<organism evidence="5 6">
    <name type="scientific">Desulfosarcina widdelii</name>
    <dbReference type="NCBI Taxonomy" id="947919"/>
    <lineage>
        <taxon>Bacteria</taxon>
        <taxon>Pseudomonadati</taxon>
        <taxon>Thermodesulfobacteriota</taxon>
        <taxon>Desulfobacteria</taxon>
        <taxon>Desulfobacterales</taxon>
        <taxon>Desulfosarcinaceae</taxon>
        <taxon>Desulfosarcina</taxon>
    </lineage>
</organism>
<keyword evidence="1" id="KW-0479">Metal-binding</keyword>
<dbReference type="GO" id="GO:0051536">
    <property type="term" value="F:iron-sulfur cluster binding"/>
    <property type="evidence" value="ECO:0007669"/>
    <property type="project" value="UniProtKB-KW"/>
</dbReference>
<keyword evidence="2" id="KW-0408">Iron</keyword>
<keyword evidence="6" id="KW-1185">Reference proteome</keyword>
<dbReference type="InterPro" id="IPR017896">
    <property type="entry name" value="4Fe4S_Fe-S-bd"/>
</dbReference>
<dbReference type="Pfam" id="PF00037">
    <property type="entry name" value="Fer4"/>
    <property type="match status" value="1"/>
</dbReference>
<dbReference type="EMBL" id="AP021875">
    <property type="protein sequence ID" value="BBO73144.1"/>
    <property type="molecule type" value="Genomic_DNA"/>
</dbReference>
<dbReference type="Proteomes" id="UP000427769">
    <property type="component" value="Chromosome"/>
</dbReference>
<evidence type="ECO:0000313" key="5">
    <source>
        <dbReference type="EMBL" id="BBO73144.1"/>
    </source>
</evidence>
<dbReference type="SUPFAM" id="SSF54862">
    <property type="entry name" value="4Fe-4S ferredoxins"/>
    <property type="match status" value="1"/>
</dbReference>
<protein>
    <submittedName>
        <fullName evidence="5">4Fe-4S ferredoxin</fullName>
    </submittedName>
</protein>
<dbReference type="GO" id="GO:0046872">
    <property type="term" value="F:metal ion binding"/>
    <property type="evidence" value="ECO:0007669"/>
    <property type="project" value="UniProtKB-KW"/>
</dbReference>
<evidence type="ECO:0000256" key="3">
    <source>
        <dbReference type="ARBA" id="ARBA00023014"/>
    </source>
</evidence>
<evidence type="ECO:0000313" key="6">
    <source>
        <dbReference type="Proteomes" id="UP000427769"/>
    </source>
</evidence>
<evidence type="ECO:0000256" key="2">
    <source>
        <dbReference type="ARBA" id="ARBA00023004"/>
    </source>
</evidence>
<dbReference type="OrthoDB" id="9808559at2"/>
<name>A0A5K7Z3T8_9BACT</name>